<evidence type="ECO:0000256" key="4">
    <source>
        <dbReference type="ARBA" id="ARBA00023163"/>
    </source>
</evidence>
<dbReference type="PRINTS" id="PR00039">
    <property type="entry name" value="HTHLYSR"/>
</dbReference>
<dbReference type="InterPro" id="IPR036388">
    <property type="entry name" value="WH-like_DNA-bd_sf"/>
</dbReference>
<keyword evidence="2" id="KW-0805">Transcription regulation</keyword>
<comment type="similarity">
    <text evidence="1">Belongs to the LysR transcriptional regulatory family.</text>
</comment>
<dbReference type="Proteomes" id="UP000184600">
    <property type="component" value="Unassembled WGS sequence"/>
</dbReference>
<reference evidence="7" key="1">
    <citation type="submission" date="2016-12" db="EMBL/GenBank/DDBJ databases">
        <authorList>
            <person name="Rodrigo-Torres L."/>
            <person name="Arahal R.D."/>
            <person name="Lucena T."/>
        </authorList>
    </citation>
    <scope>NUCLEOTIDE SEQUENCE [LARGE SCALE GENOMIC DNA]</scope>
</reference>
<keyword evidence="4" id="KW-0804">Transcription</keyword>
<proteinExistence type="inferred from homology"/>
<keyword evidence="3" id="KW-0238">DNA-binding</keyword>
<evidence type="ECO:0000313" key="6">
    <source>
        <dbReference type="EMBL" id="SHO59011.1"/>
    </source>
</evidence>
<name>A0A1M7Z2A5_9VIBR</name>
<organism evidence="6 7">
    <name type="scientific">Vibrio quintilis</name>
    <dbReference type="NCBI Taxonomy" id="1117707"/>
    <lineage>
        <taxon>Bacteria</taxon>
        <taxon>Pseudomonadati</taxon>
        <taxon>Pseudomonadota</taxon>
        <taxon>Gammaproteobacteria</taxon>
        <taxon>Vibrionales</taxon>
        <taxon>Vibrionaceae</taxon>
        <taxon>Vibrio</taxon>
    </lineage>
</organism>
<evidence type="ECO:0000313" key="7">
    <source>
        <dbReference type="Proteomes" id="UP000184600"/>
    </source>
</evidence>
<dbReference type="AlphaFoldDB" id="A0A1M7Z2A5"/>
<dbReference type="GO" id="GO:0003700">
    <property type="term" value="F:DNA-binding transcription factor activity"/>
    <property type="evidence" value="ECO:0007669"/>
    <property type="project" value="InterPro"/>
</dbReference>
<dbReference type="InterPro" id="IPR050389">
    <property type="entry name" value="LysR-type_TF"/>
</dbReference>
<dbReference type="EMBL" id="FRFG01000089">
    <property type="protein sequence ID" value="SHO59011.1"/>
    <property type="molecule type" value="Genomic_DNA"/>
</dbReference>
<dbReference type="OrthoDB" id="8557381at2"/>
<evidence type="ECO:0000256" key="2">
    <source>
        <dbReference type="ARBA" id="ARBA00023015"/>
    </source>
</evidence>
<dbReference type="Gene3D" id="1.10.10.10">
    <property type="entry name" value="Winged helix-like DNA-binding domain superfamily/Winged helix DNA-binding domain"/>
    <property type="match status" value="1"/>
</dbReference>
<dbReference type="InterPro" id="IPR005119">
    <property type="entry name" value="LysR_subst-bd"/>
</dbReference>
<sequence length="307" mass="35752">MNIDLNLLRLFSVIYRTRSVSQTAEQLNLSQSACSHALTRLRDRLKDELFIRAGNKMLPTEYAHHLAEQILPALTMLEDGLKASHGFSPYEPHTFTIAVTDYTSWCLSPFTAHLSQHFPDIHFEFVQLEERIPGDALMNGKLDFVCGFEHQQKKSTESICRLCWFEDHYVNIRCRQTWSGDKNTPLTSEAFLAGQHILITPWNEPRGIVDIALAGKKKKRRVALKAASVLAAPYFVPNTPYLLTLPNRYAQEIHQRLDIEMNQLPFELPTYKLMLYWHKTRDSSDKIQWFLQQFQDFHQREQETQTE</sequence>
<dbReference type="InterPro" id="IPR036390">
    <property type="entry name" value="WH_DNA-bd_sf"/>
</dbReference>
<feature type="domain" description="HTH lysR-type" evidence="5">
    <location>
        <begin position="3"/>
        <end position="60"/>
    </location>
</feature>
<dbReference type="InterPro" id="IPR000847">
    <property type="entry name" value="LysR_HTH_N"/>
</dbReference>
<dbReference type="SUPFAM" id="SSF46785">
    <property type="entry name" value="Winged helix' DNA-binding domain"/>
    <property type="match status" value="1"/>
</dbReference>
<dbReference type="SUPFAM" id="SSF53850">
    <property type="entry name" value="Periplasmic binding protein-like II"/>
    <property type="match status" value="1"/>
</dbReference>
<dbReference type="RefSeq" id="WP_073586442.1">
    <property type="nucleotide sequence ID" value="NZ_AP024897.1"/>
</dbReference>
<dbReference type="PROSITE" id="PS50931">
    <property type="entry name" value="HTH_LYSR"/>
    <property type="match status" value="1"/>
</dbReference>
<protein>
    <submittedName>
        <fullName evidence="6">HTH-type transcriptional regulator LeuO</fullName>
    </submittedName>
</protein>
<dbReference type="Pfam" id="PF00126">
    <property type="entry name" value="HTH_1"/>
    <property type="match status" value="1"/>
</dbReference>
<dbReference type="Gene3D" id="3.40.190.10">
    <property type="entry name" value="Periplasmic binding protein-like II"/>
    <property type="match status" value="2"/>
</dbReference>
<evidence type="ECO:0000256" key="1">
    <source>
        <dbReference type="ARBA" id="ARBA00009437"/>
    </source>
</evidence>
<gene>
    <name evidence="6" type="primary">leuO_3</name>
    <name evidence="6" type="ORF">VQ7734_04787</name>
</gene>
<evidence type="ECO:0000256" key="3">
    <source>
        <dbReference type="ARBA" id="ARBA00023125"/>
    </source>
</evidence>
<evidence type="ECO:0000259" key="5">
    <source>
        <dbReference type="PROSITE" id="PS50931"/>
    </source>
</evidence>
<dbReference type="PANTHER" id="PTHR30118:SF15">
    <property type="entry name" value="TRANSCRIPTIONAL REGULATORY PROTEIN"/>
    <property type="match status" value="1"/>
</dbReference>
<dbReference type="Pfam" id="PF03466">
    <property type="entry name" value="LysR_substrate"/>
    <property type="match status" value="1"/>
</dbReference>
<accession>A0A1M7Z2A5</accession>
<dbReference type="PANTHER" id="PTHR30118">
    <property type="entry name" value="HTH-TYPE TRANSCRIPTIONAL REGULATOR LEUO-RELATED"/>
    <property type="match status" value="1"/>
</dbReference>
<dbReference type="GO" id="GO:0003677">
    <property type="term" value="F:DNA binding"/>
    <property type="evidence" value="ECO:0007669"/>
    <property type="project" value="UniProtKB-KW"/>
</dbReference>
<keyword evidence="7" id="KW-1185">Reference proteome</keyword>